<keyword evidence="1" id="KW-0472">Membrane</keyword>
<keyword evidence="3" id="KW-1185">Reference proteome</keyword>
<dbReference type="EMBL" id="JAOSHO010000032">
    <property type="protein sequence ID" value="MCW1243776.1"/>
    <property type="molecule type" value="Genomic_DNA"/>
</dbReference>
<reference evidence="2" key="1">
    <citation type="submission" date="2022-07" db="EMBL/GenBank/DDBJ databases">
        <title>Pseudomonas agronomica sp. nov.: a novel bacterium with biotechnological application in the synthesis of biofertilizers from valorized agricultural residues.</title>
        <authorList>
            <person name="Robas M."/>
            <person name="Fernandez V.M."/>
            <person name="Luna L."/>
            <person name="Provanza A."/>
            <person name="Jimenez P.A."/>
        </authorList>
    </citation>
    <scope>NUCLEOTIDE SEQUENCE</scope>
    <source>
        <strain evidence="2">SAICEU22T</strain>
    </source>
</reference>
<sequence length="74" mass="8246">LRWGSSVAVCLGILYFTNQALSGGKVSIWARAWRAVKLRVGRLPWHTLQHQGLVVVIVVLVMAATVYWRMKGVA</sequence>
<protein>
    <submittedName>
        <fullName evidence="2">Uncharacterized protein</fullName>
    </submittedName>
</protein>
<organism evidence="2 3">
    <name type="scientific">Pseudomonas agronomica</name>
    <dbReference type="NCBI Taxonomy" id="2979328"/>
    <lineage>
        <taxon>Bacteria</taxon>
        <taxon>Pseudomonadati</taxon>
        <taxon>Pseudomonadota</taxon>
        <taxon>Gammaproteobacteria</taxon>
        <taxon>Pseudomonadales</taxon>
        <taxon>Pseudomonadaceae</taxon>
        <taxon>Pseudomonas</taxon>
    </lineage>
</organism>
<keyword evidence="1" id="KW-0812">Transmembrane</keyword>
<accession>A0ABT3F3W5</accession>
<dbReference type="RefSeq" id="WP_264426837.1">
    <property type="nucleotide sequence ID" value="NZ_JAOSHO010000032.1"/>
</dbReference>
<feature type="transmembrane region" description="Helical" evidence="1">
    <location>
        <begin position="48"/>
        <end position="68"/>
    </location>
</feature>
<evidence type="ECO:0000313" key="3">
    <source>
        <dbReference type="Proteomes" id="UP001061999"/>
    </source>
</evidence>
<feature type="non-terminal residue" evidence="2">
    <location>
        <position position="1"/>
    </location>
</feature>
<dbReference type="Proteomes" id="UP001061999">
    <property type="component" value="Unassembled WGS sequence"/>
</dbReference>
<evidence type="ECO:0000256" key="1">
    <source>
        <dbReference type="SAM" id="Phobius"/>
    </source>
</evidence>
<keyword evidence="1" id="KW-1133">Transmembrane helix</keyword>
<comment type="caution">
    <text evidence="2">The sequence shown here is derived from an EMBL/GenBank/DDBJ whole genome shotgun (WGS) entry which is preliminary data.</text>
</comment>
<evidence type="ECO:0000313" key="2">
    <source>
        <dbReference type="EMBL" id="MCW1243776.1"/>
    </source>
</evidence>
<proteinExistence type="predicted"/>
<name>A0ABT3F3W5_9PSED</name>
<gene>
    <name evidence="2" type="ORF">OC610_05115</name>
</gene>